<protein>
    <recommendedName>
        <fullName evidence="5">Transporter</fullName>
    </recommendedName>
</protein>
<dbReference type="EMBL" id="JBHRST010000009">
    <property type="protein sequence ID" value="MFC3097618.1"/>
    <property type="molecule type" value="Genomic_DNA"/>
</dbReference>
<feature type="signal peptide" evidence="2">
    <location>
        <begin position="1"/>
        <end position="22"/>
    </location>
</feature>
<keyword evidence="4" id="KW-1185">Reference proteome</keyword>
<dbReference type="RefSeq" id="WP_336925223.1">
    <property type="nucleotide sequence ID" value="NZ_JBANRO010000003.1"/>
</dbReference>
<sequence length="367" mass="39387">MNRIILCAAPALATLVATPAVAQEAAASQDVIEVTHQLLTPAAGLMNDHMHEGGEIMVGLRFERQRFGGLNQRGTDTLDDAQVLAAGYNTKVGTMEMDMVMLDLMFAPTDNLTLMVMPHYMWHRMTMVGIDPANTGMGDGGGHDEGHGSGHGHGGLPFGETHAHGSKGFGDTLVSASYRLARTDSFRAHGTIGVWVPTGKVGLRNPNGSFTHYMMQPGSGTWDIEPSLTVSGQAGSMGWGGQASYRWRTDGENKSGYALGDKARITGWLSYLLGSEWGATARVEYEHEGAILGHYNGPHNHNTPVDIQANYGGDVVSAGFGLNWLLPTGTARRPQLGAEFAVPVYQNLNGIQLPRDWRVSISLAQTF</sequence>
<evidence type="ECO:0000313" key="3">
    <source>
        <dbReference type="EMBL" id="MFC3097618.1"/>
    </source>
</evidence>
<accession>A0ABV7E6U7</accession>
<comment type="caution">
    <text evidence="3">The sequence shown here is derived from an EMBL/GenBank/DDBJ whole genome shotgun (WGS) entry which is preliminary data.</text>
</comment>
<gene>
    <name evidence="3" type="ORF">ACFODU_07350</name>
</gene>
<evidence type="ECO:0008006" key="5">
    <source>
        <dbReference type="Google" id="ProtNLM"/>
    </source>
</evidence>
<evidence type="ECO:0000256" key="1">
    <source>
        <dbReference type="SAM" id="MobiDB-lite"/>
    </source>
</evidence>
<feature type="chain" id="PRO_5046437756" description="Transporter" evidence="2">
    <location>
        <begin position="23"/>
        <end position="367"/>
    </location>
</feature>
<dbReference type="Proteomes" id="UP001595456">
    <property type="component" value="Unassembled WGS sequence"/>
</dbReference>
<keyword evidence="2" id="KW-0732">Signal</keyword>
<reference evidence="4" key="1">
    <citation type="journal article" date="2019" name="Int. J. Syst. Evol. Microbiol.">
        <title>The Global Catalogue of Microorganisms (GCM) 10K type strain sequencing project: providing services to taxonomists for standard genome sequencing and annotation.</title>
        <authorList>
            <consortium name="The Broad Institute Genomics Platform"/>
            <consortium name="The Broad Institute Genome Sequencing Center for Infectious Disease"/>
            <person name="Wu L."/>
            <person name="Ma J."/>
        </authorList>
    </citation>
    <scope>NUCLEOTIDE SEQUENCE [LARGE SCALE GENOMIC DNA]</scope>
    <source>
        <strain evidence="4">KCTC 52607</strain>
    </source>
</reference>
<evidence type="ECO:0000256" key="2">
    <source>
        <dbReference type="SAM" id="SignalP"/>
    </source>
</evidence>
<evidence type="ECO:0000313" key="4">
    <source>
        <dbReference type="Proteomes" id="UP001595456"/>
    </source>
</evidence>
<organism evidence="3 4">
    <name type="scientific">Alteraurantiacibacter palmitatis</name>
    <dbReference type="NCBI Taxonomy" id="2054628"/>
    <lineage>
        <taxon>Bacteria</taxon>
        <taxon>Pseudomonadati</taxon>
        <taxon>Pseudomonadota</taxon>
        <taxon>Alphaproteobacteria</taxon>
        <taxon>Sphingomonadales</taxon>
        <taxon>Erythrobacteraceae</taxon>
        <taxon>Alteraurantiacibacter</taxon>
    </lineage>
</organism>
<proteinExistence type="predicted"/>
<feature type="region of interest" description="Disordered" evidence="1">
    <location>
        <begin position="138"/>
        <end position="162"/>
    </location>
</feature>
<name>A0ABV7E6U7_9SPHN</name>